<dbReference type="SUPFAM" id="SSF47162">
    <property type="entry name" value="Apolipoprotein"/>
    <property type="match status" value="1"/>
</dbReference>
<dbReference type="Proteomes" id="UP000186817">
    <property type="component" value="Unassembled WGS sequence"/>
</dbReference>
<feature type="transmembrane region" description="Helical" evidence="2">
    <location>
        <begin position="47"/>
        <end position="66"/>
    </location>
</feature>
<evidence type="ECO:0000256" key="1">
    <source>
        <dbReference type="SAM" id="Coils"/>
    </source>
</evidence>
<keyword evidence="2" id="KW-0812">Transmembrane</keyword>
<keyword evidence="1" id="KW-0175">Coiled coil</keyword>
<evidence type="ECO:0000256" key="2">
    <source>
        <dbReference type="SAM" id="Phobius"/>
    </source>
</evidence>
<reference evidence="3 4" key="1">
    <citation type="submission" date="2016-02" db="EMBL/GenBank/DDBJ databases">
        <title>Genome analysis of coral dinoflagellate symbionts highlights evolutionary adaptations to a symbiotic lifestyle.</title>
        <authorList>
            <person name="Aranda M."/>
            <person name="Li Y."/>
            <person name="Liew Y.J."/>
            <person name="Baumgarten S."/>
            <person name="Simakov O."/>
            <person name="Wilson M."/>
            <person name="Piel J."/>
            <person name="Ashoor H."/>
            <person name="Bougouffa S."/>
            <person name="Bajic V.B."/>
            <person name="Ryu T."/>
            <person name="Ravasi T."/>
            <person name="Bayer T."/>
            <person name="Micklem G."/>
            <person name="Kim H."/>
            <person name="Bhak J."/>
            <person name="Lajeunesse T.C."/>
            <person name="Voolstra C.R."/>
        </authorList>
    </citation>
    <scope>NUCLEOTIDE SEQUENCE [LARGE SCALE GENOMIC DNA]</scope>
    <source>
        <strain evidence="3 4">CCMP2467</strain>
    </source>
</reference>
<comment type="caution">
    <text evidence="3">The sequence shown here is derived from an EMBL/GenBank/DDBJ whole genome shotgun (WGS) entry which is preliminary data.</text>
</comment>
<accession>A0A1Q9EIM4</accession>
<dbReference type="AlphaFoldDB" id="A0A1Q9EIM4"/>
<name>A0A1Q9EIM4_SYMMI</name>
<sequence length="200" mass="22382">MARPIGRVSVLAIAALCSAAGRAWIAGGWSPGRQCDGSSHDMVPDLTGFWFVLGSALVSVSMLRATQMTDLHNKDMVQSHKEVMQSHRESTEKMLQSMEKNMASMEKNMEANKASMEKNMEANKASMEKNMEANKASMEKNMEANKASMEKNMEANKASTDEIMKLLEEKAAVRTEKMDVRLSLFQRDLSDIRDMLSRRP</sequence>
<proteinExistence type="predicted"/>
<keyword evidence="2" id="KW-0472">Membrane</keyword>
<evidence type="ECO:0000313" key="4">
    <source>
        <dbReference type="Proteomes" id="UP000186817"/>
    </source>
</evidence>
<feature type="coiled-coil region" evidence="1">
    <location>
        <begin position="88"/>
        <end position="115"/>
    </location>
</feature>
<organism evidence="3 4">
    <name type="scientific">Symbiodinium microadriaticum</name>
    <name type="common">Dinoflagellate</name>
    <name type="synonym">Zooxanthella microadriatica</name>
    <dbReference type="NCBI Taxonomy" id="2951"/>
    <lineage>
        <taxon>Eukaryota</taxon>
        <taxon>Sar</taxon>
        <taxon>Alveolata</taxon>
        <taxon>Dinophyceae</taxon>
        <taxon>Suessiales</taxon>
        <taxon>Symbiodiniaceae</taxon>
        <taxon>Symbiodinium</taxon>
    </lineage>
</organism>
<gene>
    <name evidence="3" type="ORF">AK812_SmicGene9334</name>
</gene>
<keyword evidence="2" id="KW-1133">Transmembrane helix</keyword>
<dbReference type="EMBL" id="LSRX01000142">
    <property type="protein sequence ID" value="OLQ07296.1"/>
    <property type="molecule type" value="Genomic_DNA"/>
</dbReference>
<protein>
    <submittedName>
        <fullName evidence="3">Uncharacterized protein</fullName>
    </submittedName>
</protein>
<keyword evidence="4" id="KW-1185">Reference proteome</keyword>
<evidence type="ECO:0000313" key="3">
    <source>
        <dbReference type="EMBL" id="OLQ07296.1"/>
    </source>
</evidence>